<name>A0A382ZH92_9ZZZZ</name>
<reference evidence="1" key="1">
    <citation type="submission" date="2018-05" db="EMBL/GenBank/DDBJ databases">
        <authorList>
            <person name="Lanie J.A."/>
            <person name="Ng W.-L."/>
            <person name="Kazmierczak K.M."/>
            <person name="Andrzejewski T.M."/>
            <person name="Davidsen T.M."/>
            <person name="Wayne K.J."/>
            <person name="Tettelin H."/>
            <person name="Glass J.I."/>
            <person name="Rusch D."/>
            <person name="Podicherti R."/>
            <person name="Tsui H.-C.T."/>
            <person name="Winkler M.E."/>
        </authorList>
    </citation>
    <scope>NUCLEOTIDE SEQUENCE</scope>
</reference>
<proteinExistence type="predicted"/>
<gene>
    <name evidence="1" type="ORF">METZ01_LOCUS447761</name>
</gene>
<evidence type="ECO:0000313" key="1">
    <source>
        <dbReference type="EMBL" id="SVD94907.1"/>
    </source>
</evidence>
<organism evidence="1">
    <name type="scientific">marine metagenome</name>
    <dbReference type="NCBI Taxonomy" id="408172"/>
    <lineage>
        <taxon>unclassified sequences</taxon>
        <taxon>metagenomes</taxon>
        <taxon>ecological metagenomes</taxon>
    </lineage>
</organism>
<accession>A0A382ZH92</accession>
<sequence length="51" mass="6064">MSFAQLVCSAPEEFNLVSQEGGLLEFEAFYSLYHLLLQFLHEFLYFLARDW</sequence>
<dbReference type="AlphaFoldDB" id="A0A382ZH92"/>
<feature type="non-terminal residue" evidence="1">
    <location>
        <position position="51"/>
    </location>
</feature>
<dbReference type="EMBL" id="UINC01183930">
    <property type="protein sequence ID" value="SVD94907.1"/>
    <property type="molecule type" value="Genomic_DNA"/>
</dbReference>
<protein>
    <submittedName>
        <fullName evidence="1">Uncharacterized protein</fullName>
    </submittedName>
</protein>